<dbReference type="InterPro" id="IPR007201">
    <property type="entry name" value="Mei2-like_Rrm_C"/>
</dbReference>
<dbReference type="FunFam" id="3.30.70.330:FF:001402">
    <property type="entry name" value="Terminal EAR1-like 1"/>
    <property type="match status" value="1"/>
</dbReference>
<evidence type="ECO:0000259" key="4">
    <source>
        <dbReference type="PROSITE" id="PS50102"/>
    </source>
</evidence>
<organism evidence="5 6">
    <name type="scientific">Heracleum sosnowskyi</name>
    <dbReference type="NCBI Taxonomy" id="360622"/>
    <lineage>
        <taxon>Eukaryota</taxon>
        <taxon>Viridiplantae</taxon>
        <taxon>Streptophyta</taxon>
        <taxon>Embryophyta</taxon>
        <taxon>Tracheophyta</taxon>
        <taxon>Spermatophyta</taxon>
        <taxon>Magnoliopsida</taxon>
        <taxon>eudicotyledons</taxon>
        <taxon>Gunneridae</taxon>
        <taxon>Pentapetalae</taxon>
        <taxon>asterids</taxon>
        <taxon>campanulids</taxon>
        <taxon>Apiales</taxon>
        <taxon>Apiaceae</taxon>
        <taxon>Apioideae</taxon>
        <taxon>apioid superclade</taxon>
        <taxon>Tordylieae</taxon>
        <taxon>Tordyliinae</taxon>
        <taxon>Heracleum</taxon>
    </lineage>
</organism>
<reference evidence="5" key="1">
    <citation type="submission" date="2023-02" db="EMBL/GenBank/DDBJ databases">
        <title>Genome of toxic invasive species Heracleum sosnowskyi carries increased number of genes despite the absence of recent whole-genome duplications.</title>
        <authorList>
            <person name="Schelkunov M."/>
            <person name="Shtratnikova V."/>
            <person name="Makarenko M."/>
            <person name="Klepikova A."/>
            <person name="Omelchenko D."/>
            <person name="Novikova G."/>
            <person name="Obukhova E."/>
            <person name="Bogdanov V."/>
            <person name="Penin A."/>
            <person name="Logacheva M."/>
        </authorList>
    </citation>
    <scope>NUCLEOTIDE SEQUENCE</scope>
    <source>
        <strain evidence="5">Hsosn_3</strain>
        <tissue evidence="5">Leaf</tissue>
    </source>
</reference>
<dbReference type="InterPro" id="IPR012677">
    <property type="entry name" value="Nucleotide-bd_a/b_plait_sf"/>
</dbReference>
<dbReference type="AlphaFoldDB" id="A0AAD8I1T2"/>
<evidence type="ECO:0000313" key="5">
    <source>
        <dbReference type="EMBL" id="KAK1377391.1"/>
    </source>
</evidence>
<dbReference type="PANTHER" id="PTHR23189">
    <property type="entry name" value="RNA RECOGNITION MOTIF-CONTAINING"/>
    <property type="match status" value="1"/>
</dbReference>
<dbReference type="PROSITE" id="PS50102">
    <property type="entry name" value="RRM"/>
    <property type="match status" value="1"/>
</dbReference>
<dbReference type="InterPro" id="IPR034458">
    <property type="entry name" value="EAR1-like_RRM3"/>
</dbReference>
<dbReference type="Pfam" id="PF04059">
    <property type="entry name" value="RRM_2"/>
    <property type="match status" value="1"/>
</dbReference>
<dbReference type="InterPro" id="IPR000504">
    <property type="entry name" value="RRM_dom"/>
</dbReference>
<feature type="compositionally biased region" description="Polar residues" evidence="3">
    <location>
        <begin position="357"/>
        <end position="373"/>
    </location>
</feature>
<keyword evidence="1 2" id="KW-0694">RNA-binding</keyword>
<sequence length="582" mass="65691">MDNRVFFTRVLDPAAQEFTPPTLFPAAPTQIYYTYPYPSHCQAPPVQNISYPATPAYVRVDPPPLPVALPPASTTPTRALLLSSVPTDVSESIIRRDLEVYGDVRAVEMERVKEGIVAVHFYDLRHAQTALGEIQEQHMQHQCRVRQHFDAVMNINNSPYEVAAVSFPVPLPPPSWGLVSGRAVWAQFMVPGIGGYPESYNQGTLVIFNVDCQVHTRHLRDIFEEFGCVKELREPPLNRDQRFIEFYDTRGAARAFSVMNGKKINGRHLIIEFSRSACYNKRFPKSTHNTPRNPRYVPPSSDRSPSFIHSPPHFSGRSSKNPSGSRNTSVGQGATVASLCLNDGERVRSKNPKKASATYSSISGGTNMKQVNNNKVGCSSKEWKGWIKNEKEYDPRFLINEDSTVLPNCSDPRTTVMIKNIPNKYSQKLLLNMLDNHCIHHNQQIDEDDDEPLSSYDFVYLPIDFVNKCNVGYGFVNMTSPEATLRLYNSFHRQNWEVFNSRKICQVTYARLQGVEALKEHFKTSKFPCAAEEYMPVVFSPPRDGRTLSNPVPITGFAVINNSTATNKEQEDYGDDDEEGEL</sequence>
<dbReference type="Proteomes" id="UP001237642">
    <property type="component" value="Unassembled WGS sequence"/>
</dbReference>
<evidence type="ECO:0000256" key="1">
    <source>
        <dbReference type="ARBA" id="ARBA00022884"/>
    </source>
</evidence>
<feature type="region of interest" description="Disordered" evidence="3">
    <location>
        <begin position="282"/>
        <end position="373"/>
    </location>
</feature>
<feature type="compositionally biased region" description="Low complexity" evidence="3">
    <location>
        <begin position="304"/>
        <end position="315"/>
    </location>
</feature>
<evidence type="ECO:0000256" key="2">
    <source>
        <dbReference type="PROSITE-ProRule" id="PRU00176"/>
    </source>
</evidence>
<gene>
    <name evidence="5" type="ORF">POM88_033584</name>
</gene>
<comment type="caution">
    <text evidence="5">The sequence shown here is derived from an EMBL/GenBank/DDBJ whole genome shotgun (WGS) entry which is preliminary data.</text>
</comment>
<dbReference type="SUPFAM" id="SSF54928">
    <property type="entry name" value="RNA-binding domain, RBD"/>
    <property type="match status" value="3"/>
</dbReference>
<dbReference type="GO" id="GO:0003723">
    <property type="term" value="F:RNA binding"/>
    <property type="evidence" value="ECO:0007669"/>
    <property type="project" value="UniProtKB-UniRule"/>
</dbReference>
<feature type="domain" description="RRM" evidence="4">
    <location>
        <begin position="203"/>
        <end position="276"/>
    </location>
</feature>
<dbReference type="Pfam" id="PF00076">
    <property type="entry name" value="RRM_1"/>
    <property type="match status" value="1"/>
</dbReference>
<reference evidence="5" key="2">
    <citation type="submission" date="2023-05" db="EMBL/GenBank/DDBJ databases">
        <authorList>
            <person name="Schelkunov M.I."/>
        </authorList>
    </citation>
    <scope>NUCLEOTIDE SEQUENCE</scope>
    <source>
        <strain evidence="5">Hsosn_3</strain>
        <tissue evidence="5">Leaf</tissue>
    </source>
</reference>
<dbReference type="CDD" id="cd12530">
    <property type="entry name" value="RRM3_EAR1_like"/>
    <property type="match status" value="1"/>
</dbReference>
<keyword evidence="6" id="KW-1185">Reference proteome</keyword>
<dbReference type="EMBL" id="JAUIZM010000007">
    <property type="protein sequence ID" value="KAK1377391.1"/>
    <property type="molecule type" value="Genomic_DNA"/>
</dbReference>
<dbReference type="SMART" id="SM00360">
    <property type="entry name" value="RRM"/>
    <property type="match status" value="2"/>
</dbReference>
<feature type="compositionally biased region" description="Polar residues" evidence="3">
    <location>
        <begin position="316"/>
        <end position="332"/>
    </location>
</feature>
<dbReference type="Gene3D" id="3.30.70.330">
    <property type="match status" value="2"/>
</dbReference>
<feature type="compositionally biased region" description="Acidic residues" evidence="3">
    <location>
        <begin position="572"/>
        <end position="582"/>
    </location>
</feature>
<dbReference type="InterPro" id="IPR035979">
    <property type="entry name" value="RBD_domain_sf"/>
</dbReference>
<accession>A0AAD8I1T2</accession>
<evidence type="ECO:0000256" key="3">
    <source>
        <dbReference type="SAM" id="MobiDB-lite"/>
    </source>
</evidence>
<protein>
    <submittedName>
        <fullName evidence="5">Terminal ear1</fullName>
    </submittedName>
</protein>
<feature type="region of interest" description="Disordered" evidence="3">
    <location>
        <begin position="561"/>
        <end position="582"/>
    </location>
</feature>
<evidence type="ECO:0000313" key="6">
    <source>
        <dbReference type="Proteomes" id="UP001237642"/>
    </source>
</evidence>
<proteinExistence type="predicted"/>
<name>A0AAD8I1T2_9APIA</name>